<feature type="region of interest" description="Disordered" evidence="1">
    <location>
        <begin position="14"/>
        <end position="40"/>
    </location>
</feature>
<proteinExistence type="predicted"/>
<dbReference type="InterPro" id="IPR051320">
    <property type="entry name" value="Viral_Replic_Matur_Polypro"/>
</dbReference>
<dbReference type="InterPro" id="IPR000477">
    <property type="entry name" value="RT_dom"/>
</dbReference>
<organism evidence="4 5">
    <name type="scientific">Pythium insidiosum</name>
    <name type="common">Pythiosis disease agent</name>
    <dbReference type="NCBI Taxonomy" id="114742"/>
    <lineage>
        <taxon>Eukaryota</taxon>
        <taxon>Sar</taxon>
        <taxon>Stramenopiles</taxon>
        <taxon>Oomycota</taxon>
        <taxon>Peronosporomycetes</taxon>
        <taxon>Pythiales</taxon>
        <taxon>Pythiaceae</taxon>
        <taxon>Pythium</taxon>
    </lineage>
</organism>
<dbReference type="AlphaFoldDB" id="A0AAD5Q3Y8"/>
<dbReference type="InterPro" id="IPR043128">
    <property type="entry name" value="Rev_trsase/Diguanyl_cyclase"/>
</dbReference>
<keyword evidence="5" id="KW-1185">Reference proteome</keyword>
<evidence type="ECO:0000259" key="3">
    <source>
        <dbReference type="Pfam" id="PF17919"/>
    </source>
</evidence>
<evidence type="ECO:0000313" key="5">
    <source>
        <dbReference type="Proteomes" id="UP001209570"/>
    </source>
</evidence>
<dbReference type="FunFam" id="3.30.70.270:FF:000020">
    <property type="entry name" value="Transposon Tf2-6 polyprotein-like Protein"/>
    <property type="match status" value="1"/>
</dbReference>
<reference evidence="4" key="1">
    <citation type="submission" date="2021-12" db="EMBL/GenBank/DDBJ databases">
        <title>Prjna785345.</title>
        <authorList>
            <person name="Rujirawat T."/>
            <person name="Krajaejun T."/>
        </authorList>
    </citation>
    <scope>NUCLEOTIDE SEQUENCE</scope>
    <source>
        <strain evidence="4">Pi057C3</strain>
    </source>
</reference>
<feature type="domain" description="Reverse transcriptase" evidence="2">
    <location>
        <begin position="163"/>
        <end position="270"/>
    </location>
</feature>
<gene>
    <name evidence="4" type="ORF">P43SY_004345</name>
</gene>
<evidence type="ECO:0008006" key="6">
    <source>
        <dbReference type="Google" id="ProtNLM"/>
    </source>
</evidence>
<accession>A0AAD5Q3Y8</accession>
<dbReference type="InterPro" id="IPR041577">
    <property type="entry name" value="RT_RNaseH_2"/>
</dbReference>
<dbReference type="Gene3D" id="3.30.70.270">
    <property type="match status" value="2"/>
</dbReference>
<sequence>MIAKCPELQAFRAQREKDQMTASAGRQALRQMAKSEKESKAEAEAVPVVPVRLVGGDGLPTVRVKLNGHVMVPILNVMGRATKLPARKQLGTWTPLGADMELLEDRGELVRSRVEQWITGLRASKAMPLPNERDLQLGHLTQSDAELMKKVLRAFPGVVSEAKIGVAEQDRDKTAFVTRQGLFRFRRMPFGLSNAPGTFQRLMDCVLRGLLWVCCLVYLDDIIVFTKGSIERHAVELATVLARLEDHGLSIKIKKCTFAATRLEYLGHELTPHGVQPLQRLVDAVVSFATPTDATAVKRFVHLAGYYRRFVQDFGRKAAPLTQLLRKERAWEWGDAQHRAFECIKQELIQKPLLAYPDFDLPFVLATDASLVGLGAVLQQDQGGGLQPLAYASKVNSETQAKYPITELDRKVRPAKVVPPLRSLQVGAIGDRWALDFAGPLPVTPSGHRYVVALAEYATKWVHGPFRELLTDGAAELQSETMTLDVMCKLEEYLDEDCRQTLQEMCDRLLNDLGVSVSTSSVHRALQGVLYSIKRLRIEKRSVAEQTANGQVSIKVGKDSLDPEVYDFLCTHMLTSCSKDMAFALFHNDDLAGALPDKHPLFRSPLFQHRSLLQDLCGRVTTSTGSQDDSRPASGIPPHCAMLVRLKSLEATVHYMETTIVDRVVSGVTNALEDRTETHHVALQEAISATFDAVGLPALIARLQVTHNPSESPADDGSRTFLYEWGGRFRRVPEHFQLLDGTPRQLWVLWTCGSTKPQLPHIRFVQPCDMGSTNARKRLSDLAFLMRRLEDAARHDLGWSPRNATLADVDVMLSD</sequence>
<dbReference type="Pfam" id="PF17919">
    <property type="entry name" value="RT_RNaseH_2"/>
    <property type="match status" value="1"/>
</dbReference>
<evidence type="ECO:0000259" key="2">
    <source>
        <dbReference type="Pfam" id="PF00078"/>
    </source>
</evidence>
<dbReference type="InterPro" id="IPR043502">
    <property type="entry name" value="DNA/RNA_pol_sf"/>
</dbReference>
<dbReference type="EMBL" id="JAKCXM010000630">
    <property type="protein sequence ID" value="KAJ0392471.1"/>
    <property type="molecule type" value="Genomic_DNA"/>
</dbReference>
<evidence type="ECO:0000256" key="1">
    <source>
        <dbReference type="SAM" id="MobiDB-lite"/>
    </source>
</evidence>
<dbReference type="Gene3D" id="3.10.10.10">
    <property type="entry name" value="HIV Type 1 Reverse Transcriptase, subunit A, domain 1"/>
    <property type="match status" value="1"/>
</dbReference>
<dbReference type="Pfam" id="PF00078">
    <property type="entry name" value="RVT_1"/>
    <property type="match status" value="1"/>
</dbReference>
<dbReference type="CDD" id="cd01647">
    <property type="entry name" value="RT_LTR"/>
    <property type="match status" value="1"/>
</dbReference>
<dbReference type="Gene3D" id="3.10.20.370">
    <property type="match status" value="1"/>
</dbReference>
<name>A0AAD5Q3Y8_PYTIN</name>
<dbReference type="PANTHER" id="PTHR33064">
    <property type="entry name" value="POL PROTEIN"/>
    <property type="match status" value="1"/>
</dbReference>
<dbReference type="FunFam" id="3.30.70.270:FF:000003">
    <property type="entry name" value="Transposon Ty3-G Gag-Pol polyprotein"/>
    <property type="match status" value="1"/>
</dbReference>
<dbReference type="Proteomes" id="UP001209570">
    <property type="component" value="Unassembled WGS sequence"/>
</dbReference>
<dbReference type="PANTHER" id="PTHR33064:SF37">
    <property type="entry name" value="RIBONUCLEASE H"/>
    <property type="match status" value="1"/>
</dbReference>
<evidence type="ECO:0000313" key="4">
    <source>
        <dbReference type="EMBL" id="KAJ0392471.1"/>
    </source>
</evidence>
<feature type="domain" description="Reverse transcriptase/retrotransposon-derived protein RNase H-like" evidence="3">
    <location>
        <begin position="333"/>
        <end position="408"/>
    </location>
</feature>
<comment type="caution">
    <text evidence="4">The sequence shown here is derived from an EMBL/GenBank/DDBJ whole genome shotgun (WGS) entry which is preliminary data.</text>
</comment>
<dbReference type="SUPFAM" id="SSF56672">
    <property type="entry name" value="DNA/RNA polymerases"/>
    <property type="match status" value="1"/>
</dbReference>
<protein>
    <recommendedName>
        <fullName evidence="6">Reverse transcriptase domain-containing protein</fullName>
    </recommendedName>
</protein>